<feature type="region of interest" description="Disordered" evidence="2">
    <location>
        <begin position="1"/>
        <end position="202"/>
    </location>
</feature>
<feature type="region of interest" description="Disordered" evidence="2">
    <location>
        <begin position="1325"/>
        <end position="1361"/>
    </location>
</feature>
<sequence length="1542" mass="174532">MFNFFKRSKSQKSKQKQDRTPQTQQPDAPKPAALGACVANSLETPPPPQPSSPMQLDQDASTVSPTSLCSGNGGEGESVKNKQHSPPTATSILTSPNDIIRGNGRSFGVENDNDGSVIEFADEGETDDDDDGNAINECEDPRVLRRQRGEQSTSTNQNANLLESTMAKGKNKRRYQGGKNVQHQHQQQQHQGQKQSPKDNHLLELKQACNVTEKINLEGETKQPPVTVVTANGVTQSAENVAKEHESDDSKVNHGEHNSKPKVKIVNQNTDPCVLTAGDVNGKNAEDHENKNSIVPRSETVNNKPSLAEDRETASDAGVSENPTQTVTSPIPLTQTDTTLDVVGGNELLNSSLVAQPCPTAELHSSTDTESHEIKDGPREPTASSETVTSEHVTSSNEEMGQQPSKPSEPLNNNCRRSSTPSRQSPPTLIIQQPPQQQQHLEVPVKIEDAARDDISDDRDVFYEAKESLSPGTPTATPASLDQTEPLQAIQATTTKEASPLKAIIVSPNQSEPRASPKKRVVFSEQLIIEGKPLQEFDLCNSSSASSSANSSTESLPNALNLEAPSYEEHLVQKSADRMQTESSPGSLVNNNNHKNSVNIVLSVCNDPPHAFNSDNSGISPSVPPPQSVIIETKPNLIEFKYDSSDDSSVTTLQNGHKEAEKEESKRRSQSLPILSNGPITLIAEDTISLPDVVQPSNIDKTAKPFNTVDKLNSEMKELVNQESRYSAKLEDAEKRASEAETKVYELRRRLDEVQRDVSLKECNIERLKAELDAACRECEGIRGRLRTQDAEIDALRLKSSNQEDELNLKYQNLEVEMLELTEKLKDTRQMANELNVQLVEAKAEAETLRKEKEKLQEERAEEQKIIKEALELALKERSQVEAKWKNDFEQLRTHHSDREEHLMEDCEWKLRSMQKNCKEKLEAVERERKAAVDRAARFEQENRNNMAETLRLRSFEGEVTKLRGLTNDQKETLTVMTRQIDRLRNELEDASNKLEAEIVKAQQLKTRCEYQICEKEREALNRIEIARGEIAMQWEDRLLHEMNRLRVEMEQTNLEDRLSAINRFKQEALQETEELTQKFNMREKQLKEEIESLKKTIQRQKQAMEDAQTEADTKLMQSRMFVDRRERELEEVLVRETTQRDQVIAEMKEQHEKEKRDMEQHFSLRIQQVQEEFERELSDATEMLKVSHKKELEKQWKQLVSEKEEALQLMESRQRTRLEEAENKIRELTIDHQRTLDLQEERLYEARSMETREAKNTQEIQTLHKKCRILTNLFEEMRMRYERHEPRQEDLQQIEELKSVIESQDRDLRLLTERLREMQLQERELLQQQQQQQPPPQPPRRAKNRNKPSQQQQQQQQQMIVEDCEPQPIPVPIVCDVIYEENEAELIQEEQEGQQVVVDLPESVIQTETNQVHSTEPVIVQSEAPQQAEATPAMPVIAIEQIPESTAQQVPTTATTTVQAPTITITEEGGSAEPASEVDICEVTVELPVKQPTKNPPAEPINQQKVQNMPEMIVVRVPDVAVEAAAAEAIVSAPGPRSSST</sequence>
<feature type="coiled-coil region" evidence="1">
    <location>
        <begin position="1190"/>
        <end position="1239"/>
    </location>
</feature>
<accession>A0A1Q3FYZ6</accession>
<feature type="compositionally biased region" description="Polar residues" evidence="2">
    <location>
        <begin position="321"/>
        <end position="339"/>
    </location>
</feature>
<feature type="compositionally biased region" description="Low complexity" evidence="2">
    <location>
        <begin position="416"/>
        <end position="439"/>
    </location>
</feature>
<feature type="compositionally biased region" description="Acidic residues" evidence="2">
    <location>
        <begin position="120"/>
        <end position="132"/>
    </location>
</feature>
<feature type="coiled-coil region" evidence="1">
    <location>
        <begin position="911"/>
        <end position="942"/>
    </location>
</feature>
<protein>
    <submittedName>
        <fullName evidence="3">Putative calponin similarity domain-containing protein</fullName>
    </submittedName>
</protein>
<dbReference type="EMBL" id="GFDL01002279">
    <property type="protein sequence ID" value="JAV32766.1"/>
    <property type="molecule type" value="Transcribed_RNA"/>
</dbReference>
<feature type="compositionally biased region" description="Polar residues" evidence="2">
    <location>
        <begin position="150"/>
        <end position="163"/>
    </location>
</feature>
<feature type="compositionally biased region" description="Polar residues" evidence="2">
    <location>
        <begin position="54"/>
        <end position="70"/>
    </location>
</feature>
<feature type="compositionally biased region" description="Basic and acidic residues" evidence="2">
    <location>
        <begin position="656"/>
        <end position="667"/>
    </location>
</feature>
<feature type="compositionally biased region" description="Basic and acidic residues" evidence="2">
    <location>
        <begin position="241"/>
        <end position="259"/>
    </location>
</feature>
<feature type="coiled-coil region" evidence="1">
    <location>
        <begin position="1036"/>
        <end position="1118"/>
    </location>
</feature>
<feature type="compositionally biased region" description="Polar residues" evidence="2">
    <location>
        <begin position="292"/>
        <end position="305"/>
    </location>
</feature>
<feature type="coiled-coil region" evidence="1">
    <location>
        <begin position="967"/>
        <end position="1008"/>
    </location>
</feature>
<keyword evidence="1" id="KW-0175">Coiled coil</keyword>
<name>A0A1Q3FYZ6_CULTA</name>
<feature type="region of interest" description="Disordered" evidence="2">
    <location>
        <begin position="236"/>
        <end position="339"/>
    </location>
</feature>
<feature type="compositionally biased region" description="Polar residues" evidence="2">
    <location>
        <begin position="84"/>
        <end position="97"/>
    </location>
</feature>
<feature type="compositionally biased region" description="Basic and acidic residues" evidence="2">
    <location>
        <begin position="139"/>
        <end position="149"/>
    </location>
</feature>
<feature type="region of interest" description="Disordered" evidence="2">
    <location>
        <begin position="353"/>
        <end position="443"/>
    </location>
</feature>
<evidence type="ECO:0000256" key="1">
    <source>
        <dbReference type="SAM" id="Coils"/>
    </source>
</evidence>
<feature type="compositionally biased region" description="Polar residues" evidence="2">
    <location>
        <begin position="400"/>
        <end position="415"/>
    </location>
</feature>
<evidence type="ECO:0000256" key="2">
    <source>
        <dbReference type="SAM" id="MobiDB-lite"/>
    </source>
</evidence>
<evidence type="ECO:0000313" key="3">
    <source>
        <dbReference type="EMBL" id="JAV32766.1"/>
    </source>
</evidence>
<feature type="compositionally biased region" description="Low complexity" evidence="2">
    <location>
        <begin position="177"/>
        <end position="195"/>
    </location>
</feature>
<proteinExistence type="predicted"/>
<feature type="coiled-coil region" evidence="1">
    <location>
        <begin position="709"/>
        <end position="873"/>
    </location>
</feature>
<reference evidence="3" key="1">
    <citation type="submission" date="2017-01" db="EMBL/GenBank/DDBJ databases">
        <title>A deep insight into the sialotranscriptome of adult male and female Cluex tarsalis mosquitoes.</title>
        <authorList>
            <person name="Ribeiro J.M."/>
            <person name="Moreira F."/>
            <person name="Bernard K.A."/>
            <person name="Calvo E."/>
        </authorList>
    </citation>
    <scope>NUCLEOTIDE SEQUENCE</scope>
    <source>
        <strain evidence="3">Kern County</strain>
        <tissue evidence="3">Salivary glands</tissue>
    </source>
</reference>
<feature type="compositionally biased region" description="Basic and acidic residues" evidence="2">
    <location>
        <begin position="365"/>
        <end position="379"/>
    </location>
</feature>
<organism evidence="3">
    <name type="scientific">Culex tarsalis</name>
    <name type="common">Encephalitis mosquito</name>
    <dbReference type="NCBI Taxonomy" id="7177"/>
    <lineage>
        <taxon>Eukaryota</taxon>
        <taxon>Metazoa</taxon>
        <taxon>Ecdysozoa</taxon>
        <taxon>Arthropoda</taxon>
        <taxon>Hexapoda</taxon>
        <taxon>Insecta</taxon>
        <taxon>Pterygota</taxon>
        <taxon>Neoptera</taxon>
        <taxon>Endopterygota</taxon>
        <taxon>Diptera</taxon>
        <taxon>Nematocera</taxon>
        <taxon>Culicoidea</taxon>
        <taxon>Culicidae</taxon>
        <taxon>Culicinae</taxon>
        <taxon>Culicini</taxon>
        <taxon>Culex</taxon>
        <taxon>Culex</taxon>
    </lineage>
</organism>
<feature type="compositionally biased region" description="Low complexity" evidence="2">
    <location>
        <begin position="382"/>
        <end position="399"/>
    </location>
</feature>
<feature type="compositionally biased region" description="Basic residues" evidence="2">
    <location>
        <begin position="1"/>
        <end position="14"/>
    </location>
</feature>
<feature type="region of interest" description="Disordered" evidence="2">
    <location>
        <begin position="574"/>
        <end position="593"/>
    </location>
</feature>
<feature type="region of interest" description="Disordered" evidence="2">
    <location>
        <begin position="642"/>
        <end position="673"/>
    </location>
</feature>